<evidence type="ECO:0000259" key="4">
    <source>
        <dbReference type="PROSITE" id="PS50887"/>
    </source>
</evidence>
<dbReference type="RefSeq" id="WP_017046427.1">
    <property type="nucleotide sequence ID" value="NZ_AJYS02000182.1"/>
</dbReference>
<dbReference type="InterPro" id="IPR029787">
    <property type="entry name" value="Nucleotide_cyclase"/>
</dbReference>
<feature type="domain" description="GGDEF" evidence="4">
    <location>
        <begin position="340"/>
        <end position="471"/>
    </location>
</feature>
<keyword evidence="2" id="KW-1133">Transmembrane helix</keyword>
<evidence type="ECO:0000256" key="3">
    <source>
        <dbReference type="SAM" id="SignalP"/>
    </source>
</evidence>
<dbReference type="PANTHER" id="PTHR45138">
    <property type="entry name" value="REGULATORY COMPONENTS OF SENSORY TRANSDUCTION SYSTEM"/>
    <property type="match status" value="1"/>
</dbReference>
<protein>
    <recommendedName>
        <fullName evidence="1">diguanylate cyclase</fullName>
        <ecNumber evidence="1">2.7.7.65</ecNumber>
    </recommendedName>
</protein>
<dbReference type="Proteomes" id="UP000094808">
    <property type="component" value="Unassembled WGS sequence"/>
</dbReference>
<dbReference type="EC" id="2.7.7.65" evidence="1"/>
<dbReference type="PROSITE" id="PS50887">
    <property type="entry name" value="GGDEF"/>
    <property type="match status" value="1"/>
</dbReference>
<sequence length="476" mass="53726">MKLKSALLMIFSRVMAVLALQLPVIASTAEVGEPLSSEHDLSQPLLITSSAKWKPYSYINKQGEPAGILVDYWKVVAEQSGFDVEFKLVSWNESLELVKHGQADVHAGLIQSPERDLFLDFGPEIMAIETHVFLDQHLLGTDFDKIFSGEIDIKVGVVLGGYEAYYAAQYLPKLNLVYFATNEDMLYAASSAKLEGFISDYQVANLFMFTENSPKKYVPVKFLYSEPLRFGVKEGNDVLWQKLANATDKVSDASKMQLFSRWIYMETVYPKYFIPIIISVALMVLCIYILMLRRAVIHKTIDLERANHLLEKLAQTDELTKISNRRHFQSKIAELQGTPVPFTLLVFDIDNFKLINDQFGHEVGDQAIIHVVRHVQRKLSNNDFIARLGGEEFAIILTLYTFEEVKLKAQYICQSVYENPMRVASDIITLSISLGGAYYDLVPDKVSLTVADSLMYQAKSAGKNRAVVVKVDQCAD</sequence>
<dbReference type="Pfam" id="PF00990">
    <property type="entry name" value="GGDEF"/>
    <property type="match status" value="1"/>
</dbReference>
<dbReference type="GO" id="GO:0005886">
    <property type="term" value="C:plasma membrane"/>
    <property type="evidence" value="ECO:0007669"/>
    <property type="project" value="TreeGrafter"/>
</dbReference>
<dbReference type="Pfam" id="PF00497">
    <property type="entry name" value="SBP_bac_3"/>
    <property type="match status" value="1"/>
</dbReference>
<dbReference type="CDD" id="cd01949">
    <property type="entry name" value="GGDEF"/>
    <property type="match status" value="1"/>
</dbReference>
<proteinExistence type="predicted"/>
<evidence type="ECO:0000313" key="5">
    <source>
        <dbReference type="EMBL" id="OEE36371.1"/>
    </source>
</evidence>
<keyword evidence="3" id="KW-0732">Signal</keyword>
<feature type="chain" id="PRO_5032491808" description="diguanylate cyclase" evidence="3">
    <location>
        <begin position="20"/>
        <end position="476"/>
    </location>
</feature>
<dbReference type="InterPro" id="IPR000160">
    <property type="entry name" value="GGDEF_dom"/>
</dbReference>
<evidence type="ECO:0000256" key="2">
    <source>
        <dbReference type="SAM" id="Phobius"/>
    </source>
</evidence>
<accession>A0A853R6B2</accession>
<keyword evidence="2" id="KW-0472">Membrane</keyword>
<feature type="signal peptide" evidence="3">
    <location>
        <begin position="1"/>
        <end position="19"/>
    </location>
</feature>
<feature type="transmembrane region" description="Helical" evidence="2">
    <location>
        <begin position="272"/>
        <end position="291"/>
    </location>
</feature>
<dbReference type="PANTHER" id="PTHR45138:SF5">
    <property type="entry name" value="BIFUNCTIONAL PERIPLASMIC SUBSTRATE BINDING PROTEIN_CYTOPLASMIC DIGUANYLATE CYCLASE"/>
    <property type="match status" value="1"/>
</dbReference>
<dbReference type="SUPFAM" id="SSF55073">
    <property type="entry name" value="Nucleotide cyclase"/>
    <property type="match status" value="1"/>
</dbReference>
<dbReference type="CDD" id="cd13706">
    <property type="entry name" value="PBP2_HisK_like_1"/>
    <property type="match status" value="1"/>
</dbReference>
<dbReference type="SUPFAM" id="SSF53850">
    <property type="entry name" value="Periplasmic binding protein-like II"/>
    <property type="match status" value="1"/>
</dbReference>
<gene>
    <name evidence="5" type="ORF">A1QS_05180</name>
</gene>
<dbReference type="AlphaFoldDB" id="A0A853R6B2"/>
<dbReference type="InterPro" id="IPR043128">
    <property type="entry name" value="Rev_trsase/Diguanyl_cyclase"/>
</dbReference>
<dbReference type="GO" id="GO:1902201">
    <property type="term" value="P:negative regulation of bacterial-type flagellum-dependent cell motility"/>
    <property type="evidence" value="ECO:0007669"/>
    <property type="project" value="TreeGrafter"/>
</dbReference>
<dbReference type="Gene3D" id="3.30.70.270">
    <property type="match status" value="1"/>
</dbReference>
<organism evidence="5 6">
    <name type="scientific">Vibrio ordalii FS-238</name>
    <dbReference type="NCBI Taxonomy" id="617133"/>
    <lineage>
        <taxon>Bacteria</taxon>
        <taxon>Pseudomonadati</taxon>
        <taxon>Pseudomonadota</taxon>
        <taxon>Gammaproteobacteria</taxon>
        <taxon>Vibrionales</taxon>
        <taxon>Vibrionaceae</taxon>
        <taxon>Vibrio</taxon>
    </lineage>
</organism>
<keyword evidence="2" id="KW-0812">Transmembrane</keyword>
<dbReference type="NCBIfam" id="TIGR00254">
    <property type="entry name" value="GGDEF"/>
    <property type="match status" value="1"/>
</dbReference>
<dbReference type="GO" id="GO:0043709">
    <property type="term" value="P:cell adhesion involved in single-species biofilm formation"/>
    <property type="evidence" value="ECO:0007669"/>
    <property type="project" value="TreeGrafter"/>
</dbReference>
<dbReference type="SMART" id="SM00267">
    <property type="entry name" value="GGDEF"/>
    <property type="match status" value="1"/>
</dbReference>
<dbReference type="SMART" id="SM00062">
    <property type="entry name" value="PBPb"/>
    <property type="match status" value="1"/>
</dbReference>
<name>A0A853R6B2_9VIBR</name>
<evidence type="ECO:0000256" key="1">
    <source>
        <dbReference type="ARBA" id="ARBA00012528"/>
    </source>
</evidence>
<keyword evidence="6" id="KW-1185">Reference proteome</keyword>
<dbReference type="InterPro" id="IPR050469">
    <property type="entry name" value="Diguanylate_Cyclase"/>
</dbReference>
<evidence type="ECO:0000313" key="6">
    <source>
        <dbReference type="Proteomes" id="UP000094808"/>
    </source>
</evidence>
<dbReference type="InterPro" id="IPR001638">
    <property type="entry name" value="Solute-binding_3/MltF_N"/>
</dbReference>
<dbReference type="Gene3D" id="3.40.190.10">
    <property type="entry name" value="Periplasmic binding protein-like II"/>
    <property type="match status" value="2"/>
</dbReference>
<dbReference type="GO" id="GO:0052621">
    <property type="term" value="F:diguanylate cyclase activity"/>
    <property type="evidence" value="ECO:0007669"/>
    <property type="project" value="UniProtKB-EC"/>
</dbReference>
<dbReference type="EMBL" id="AJYS02000182">
    <property type="protein sequence ID" value="OEE36371.1"/>
    <property type="molecule type" value="Genomic_DNA"/>
</dbReference>
<comment type="caution">
    <text evidence="5">The sequence shown here is derived from an EMBL/GenBank/DDBJ whole genome shotgun (WGS) entry which is preliminary data.</text>
</comment>
<reference evidence="5 6" key="1">
    <citation type="journal article" date="2012" name="Science">
        <title>Ecological populations of bacteria act as socially cohesive units of antibiotic production and resistance.</title>
        <authorList>
            <person name="Cordero O.X."/>
            <person name="Wildschutte H."/>
            <person name="Kirkup B."/>
            <person name="Proehl S."/>
            <person name="Ngo L."/>
            <person name="Hussain F."/>
            <person name="Le Roux F."/>
            <person name="Mincer T."/>
            <person name="Polz M.F."/>
        </authorList>
    </citation>
    <scope>NUCLEOTIDE SEQUENCE [LARGE SCALE GENOMIC DNA]</scope>
    <source>
        <strain evidence="5 6">FS-238</strain>
    </source>
</reference>